<feature type="domain" description="N-sulphoglucosamine sulphohydrolase C-terminal" evidence="4">
    <location>
        <begin position="424"/>
        <end position="478"/>
    </location>
</feature>
<dbReference type="Proteomes" id="UP000663981">
    <property type="component" value="Unassembled WGS sequence"/>
</dbReference>
<dbReference type="Pfam" id="PF16347">
    <property type="entry name" value="SGSH_C"/>
    <property type="match status" value="1"/>
</dbReference>
<evidence type="ECO:0000259" key="3">
    <source>
        <dbReference type="Pfam" id="PF00884"/>
    </source>
</evidence>
<dbReference type="Gene3D" id="3.40.720.10">
    <property type="entry name" value="Alkaline Phosphatase, subunit A"/>
    <property type="match status" value="1"/>
</dbReference>
<gene>
    <name evidence="5" type="ORF">I7822_20910</name>
</gene>
<evidence type="ECO:0000256" key="1">
    <source>
        <dbReference type="ARBA" id="ARBA00022723"/>
    </source>
</evidence>
<dbReference type="InterPro" id="IPR017850">
    <property type="entry name" value="Alkaline_phosphatase_core_sf"/>
</dbReference>
<name>A0ABS3N724_9BACI</name>
<comment type="caution">
    <text evidence="5">The sequence shown here is derived from an EMBL/GenBank/DDBJ whole genome shotgun (WGS) entry which is preliminary data.</text>
</comment>
<dbReference type="PANTHER" id="PTHR45953">
    <property type="entry name" value="IDURONATE 2-SULFATASE"/>
    <property type="match status" value="1"/>
</dbReference>
<dbReference type="Pfam" id="PF00884">
    <property type="entry name" value="Sulfatase"/>
    <property type="match status" value="1"/>
</dbReference>
<keyword evidence="1" id="KW-0479">Metal-binding</keyword>
<proteinExistence type="predicted"/>
<reference evidence="5 6" key="1">
    <citation type="submission" date="2021-03" db="EMBL/GenBank/DDBJ databases">
        <title>Whole genome sequence of Metabacillus bambusae BG109.</title>
        <authorList>
            <person name="Jeong J.W."/>
        </authorList>
    </citation>
    <scope>NUCLEOTIDE SEQUENCE [LARGE SCALE GENOMIC DNA]</scope>
    <source>
        <strain evidence="5 6">BG109</strain>
    </source>
</reference>
<sequence length="496" mass="56964">MKKKPHIILFNPDQWRGDVMGHMGNAAAITPNLDKLVSDDAVSFRNAFCQNPVCTPSRCSFMSGWYPHVRGHRTMYHMMSPEEPVLLKQLKDEGYFVWWGGKNDLVPSENGFEAYCDVKYVPEKQPKPMFGGVYHGTKDNWRGEPGSDTYYSFFVGELKERSDEDYYYDSDWANILGAIDLIKNAPEDKPMCIYLPILYPHPPYAVEKEWYKLVDKSLLPERISVDKLSNNKPSMLSGLREKYNMQSWTEDQWTELRATYYGMCSRVDFQFGLLLEALKEAGIYDDTAVFFFSDHGDFAGDYGLVEKTQNTFEDCLTRVPFIVKPPANSAIEPRISDALVELVDLTATVQHYAGITPDYTHFGKSLVPIISGETDNHRDAVFCEGGRLNGEFHANESAPANEDPSMLYWPRGEMQRSEGPEHTKATMIRTKKFKYVRRYYETDELYDLEKDPGETENKIDDSSLSNVLVDLKERMLDFYQETCDVVPQVRSSREAK</sequence>
<dbReference type="InterPro" id="IPR000917">
    <property type="entry name" value="Sulfatase_N"/>
</dbReference>
<evidence type="ECO:0000259" key="4">
    <source>
        <dbReference type="Pfam" id="PF16347"/>
    </source>
</evidence>
<protein>
    <submittedName>
        <fullName evidence="5">Sulfatase-like hydrolase/transferase</fullName>
    </submittedName>
</protein>
<dbReference type="CDD" id="cd16150">
    <property type="entry name" value="sulfatase_like"/>
    <property type="match status" value="1"/>
</dbReference>
<feature type="domain" description="Sulfatase N-terminal" evidence="3">
    <location>
        <begin position="5"/>
        <end position="355"/>
    </location>
</feature>
<dbReference type="RefSeq" id="WP_207981010.1">
    <property type="nucleotide sequence ID" value="NZ_JAGDEL010000019.1"/>
</dbReference>
<organism evidence="5 6">
    <name type="scientific">Metabacillus bambusae</name>
    <dbReference type="NCBI Taxonomy" id="2795218"/>
    <lineage>
        <taxon>Bacteria</taxon>
        <taxon>Bacillati</taxon>
        <taxon>Bacillota</taxon>
        <taxon>Bacilli</taxon>
        <taxon>Bacillales</taxon>
        <taxon>Bacillaceae</taxon>
        <taxon>Metabacillus</taxon>
    </lineage>
</organism>
<dbReference type="EMBL" id="JAGDEL010000019">
    <property type="protein sequence ID" value="MBO1514087.1"/>
    <property type="molecule type" value="Genomic_DNA"/>
</dbReference>
<evidence type="ECO:0000256" key="2">
    <source>
        <dbReference type="ARBA" id="ARBA00022801"/>
    </source>
</evidence>
<dbReference type="PANTHER" id="PTHR45953:SF1">
    <property type="entry name" value="IDURONATE 2-SULFATASE"/>
    <property type="match status" value="1"/>
</dbReference>
<evidence type="ECO:0000313" key="5">
    <source>
        <dbReference type="EMBL" id="MBO1514087.1"/>
    </source>
</evidence>
<keyword evidence="6" id="KW-1185">Reference proteome</keyword>
<dbReference type="SUPFAM" id="SSF53649">
    <property type="entry name" value="Alkaline phosphatase-like"/>
    <property type="match status" value="1"/>
</dbReference>
<evidence type="ECO:0000313" key="6">
    <source>
        <dbReference type="Proteomes" id="UP000663981"/>
    </source>
</evidence>
<dbReference type="InterPro" id="IPR032506">
    <property type="entry name" value="SGSH_C"/>
</dbReference>
<keyword evidence="2" id="KW-0378">Hydrolase</keyword>
<accession>A0ABS3N724</accession>